<dbReference type="Proteomes" id="UP001732720">
    <property type="component" value="Chromosome 14"/>
</dbReference>
<accession>A0AC58L0N8</accession>
<proteinExistence type="predicted"/>
<reference evidence="2" key="1">
    <citation type="submission" date="2025-08" db="UniProtKB">
        <authorList>
            <consortium name="RefSeq"/>
        </authorList>
    </citation>
    <scope>IDENTIFICATION</scope>
</reference>
<sequence>MGGAHSQSSRGPEPVGDRPPRPKETASDSEGNFETPEAETPITSPLKESCNSSLGLAGPGSKTQESQEADEQLVAQVIETYSSETCSRPSENEVPQPTVDYHSFKSVKEEPEHDISKISVVRPFSIETNNSTDIPAALGAKAAHVTVVSGEALPSSPPEITQDKAMTEGNMGITLEASAETNLKPGSSCPEPVTSRSKLRKPKVVSLRKKTTGGEFSEMQTAMEPLPKASSKFCPDELDENTHSSVLEGARSQKSPPDLKEASGTLSSDTNDSGAELQESSRSLPLKLEFDFTEDVENVEVRKAPPRKLGNKLMPKIQKDGISKPVGIEQPADPTARDASLSQASPKPDPSQWDHPNFNSFGSSILQSSPTLSSKGSYHFDPDNFDESMDPFKPSTTLPSSDFCSTTGNHVHEILDSPKKAKSRLITSGCKVKKYEAQSLALDTCSQDEGAMISQISDVSSVDGHATDEEKLASTSCGQKSAGAEVKGVEKEMCQKMEKDGSAVLGLFESSAEKVPVSVACGGESPLDGICLSESDKTAVLTLIREEIITKEIEANEWKKKYEETRQEVLEMRKIVAEYEKTIAQMIEDEQRTSMTSQKSFQQLTMEKEQALADLNSVERSLSDLFRRYENLKGVLEGFKKNEEALKKCAQDYLARVKQEEQRYQALKIHAEEKLDKANEEIAQVRTKAKAESAALHAGLRKEQMKVESLERALQQKNQEIEELTKICDELIAKLGKTD</sequence>
<gene>
    <name evidence="2" type="primary">Tacc1</name>
</gene>
<keyword evidence="1" id="KW-1185">Reference proteome</keyword>
<name>A0AC58L0N8_CASCN</name>
<organism evidence="1 2">
    <name type="scientific">Castor canadensis</name>
    <name type="common">American beaver</name>
    <dbReference type="NCBI Taxonomy" id="51338"/>
    <lineage>
        <taxon>Eukaryota</taxon>
        <taxon>Metazoa</taxon>
        <taxon>Chordata</taxon>
        <taxon>Craniata</taxon>
        <taxon>Vertebrata</taxon>
        <taxon>Euteleostomi</taxon>
        <taxon>Mammalia</taxon>
        <taxon>Eutheria</taxon>
        <taxon>Euarchontoglires</taxon>
        <taxon>Glires</taxon>
        <taxon>Rodentia</taxon>
        <taxon>Castorimorpha</taxon>
        <taxon>Castoridae</taxon>
        <taxon>Castor</taxon>
    </lineage>
</organism>
<evidence type="ECO:0000313" key="1">
    <source>
        <dbReference type="Proteomes" id="UP001732720"/>
    </source>
</evidence>
<evidence type="ECO:0000313" key="2">
    <source>
        <dbReference type="RefSeq" id="XP_073910723.1"/>
    </source>
</evidence>
<protein>
    <submittedName>
        <fullName evidence="2">Transforming acidic coiled-coil-containing protein 1 isoform X4</fullName>
    </submittedName>
</protein>
<dbReference type="RefSeq" id="XP_073910723.1">
    <property type="nucleotide sequence ID" value="XM_074054622.1"/>
</dbReference>